<keyword evidence="3" id="KW-0238">DNA-binding</keyword>
<dbReference type="SUPFAM" id="SSF47413">
    <property type="entry name" value="lambda repressor-like DNA-binding domains"/>
    <property type="match status" value="1"/>
</dbReference>
<accession>A0A0G4QH29</accession>
<sequence>MAKTVEQIANDLNLSITTVRLVLNGKGDQYRISAKTQKKIADYVEVFGYTVNHAARSLKLNKTDTYGLVIPRLSNPFFAALAEKLEMHCHQIGCQLTISCTYGDIKNENKLVKSMDERNVDGIFIVSSSRKNQLHHVKHRQKPLVFLDRDFSVSEAICVASDNCDSGAQLTRAMIKQDAPIHFFAGDALLPTIAARLRGYVQAIKEHYGDDSRVTVSYAEQNTTKDGEQMMKQYLEQHQQIPTHFIASSLPILEGLLSVIRQREGVIPAHLHIGTFDDHVMLSFLPNNVWSMKQDEALLVEKAFEIMTAKISGNTVKFPSLIKTQLIERLISTQ</sequence>
<evidence type="ECO:0000256" key="2">
    <source>
        <dbReference type="ARBA" id="ARBA00023015"/>
    </source>
</evidence>
<dbReference type="Gene3D" id="1.10.260.40">
    <property type="entry name" value="lambda repressor-like DNA-binding domains"/>
    <property type="match status" value="1"/>
</dbReference>
<dbReference type="InterPro" id="IPR028082">
    <property type="entry name" value="Peripla_BP_I"/>
</dbReference>
<keyword evidence="4" id="KW-0804">Transcription</keyword>
<dbReference type="EMBL" id="CVRY01000007">
    <property type="protein sequence ID" value="CRL64941.1"/>
    <property type="molecule type" value="Genomic_DNA"/>
</dbReference>
<gene>
    <name evidence="6" type="primary">cra_3</name>
    <name evidence="6" type="ORF">BN1804_03254</name>
</gene>
<dbReference type="Gene3D" id="3.40.50.2300">
    <property type="match status" value="2"/>
</dbReference>
<name>A0A0G4QH29_9GAMM</name>
<evidence type="ECO:0000256" key="3">
    <source>
        <dbReference type="ARBA" id="ARBA00023125"/>
    </source>
</evidence>
<evidence type="ECO:0000256" key="1">
    <source>
        <dbReference type="ARBA" id="ARBA00022491"/>
    </source>
</evidence>
<dbReference type="PANTHER" id="PTHR30146">
    <property type="entry name" value="LACI-RELATED TRANSCRIPTIONAL REPRESSOR"/>
    <property type="match status" value="1"/>
</dbReference>
<dbReference type="InterPro" id="IPR010982">
    <property type="entry name" value="Lambda_DNA-bd_dom_sf"/>
</dbReference>
<dbReference type="RefSeq" id="WP_072064912.1">
    <property type="nucleotide sequence ID" value="NZ_CVRY01000007.1"/>
</dbReference>
<evidence type="ECO:0000259" key="5">
    <source>
        <dbReference type="PROSITE" id="PS50932"/>
    </source>
</evidence>
<dbReference type="Proteomes" id="UP000183920">
    <property type="component" value="Unassembled WGS sequence"/>
</dbReference>
<feature type="domain" description="HTH lacI-type" evidence="5">
    <location>
        <begin position="3"/>
        <end position="60"/>
    </location>
</feature>
<keyword evidence="2" id="KW-0805">Transcription regulation</keyword>
<dbReference type="AlphaFoldDB" id="A0A0G4QH29"/>
<keyword evidence="1" id="KW-0678">Repressor</keyword>
<dbReference type="InterPro" id="IPR025997">
    <property type="entry name" value="SBP_2_dom"/>
</dbReference>
<dbReference type="SUPFAM" id="SSF53822">
    <property type="entry name" value="Periplasmic binding protein-like I"/>
    <property type="match status" value="1"/>
</dbReference>
<protein>
    <submittedName>
        <fullName evidence="6">Catabolite repressor/activator</fullName>
    </submittedName>
</protein>
<dbReference type="CDD" id="cd01392">
    <property type="entry name" value="HTH_LacI"/>
    <property type="match status" value="1"/>
</dbReference>
<dbReference type="PANTHER" id="PTHR30146:SF45">
    <property type="entry name" value="CATABOLITE REPRESSOR_ACTIVATOR"/>
    <property type="match status" value="1"/>
</dbReference>
<evidence type="ECO:0000313" key="6">
    <source>
        <dbReference type="EMBL" id="CRL64941.1"/>
    </source>
</evidence>
<dbReference type="SMART" id="SM00354">
    <property type="entry name" value="HTH_LACI"/>
    <property type="match status" value="1"/>
</dbReference>
<proteinExistence type="predicted"/>
<evidence type="ECO:0000256" key="4">
    <source>
        <dbReference type="ARBA" id="ARBA00023163"/>
    </source>
</evidence>
<dbReference type="CDD" id="cd06274">
    <property type="entry name" value="PBP1_FruR"/>
    <property type="match status" value="1"/>
</dbReference>
<dbReference type="PROSITE" id="PS50932">
    <property type="entry name" value="HTH_LACI_2"/>
    <property type="match status" value="1"/>
</dbReference>
<dbReference type="InterPro" id="IPR000843">
    <property type="entry name" value="HTH_LacI"/>
</dbReference>
<evidence type="ECO:0000313" key="7">
    <source>
        <dbReference type="Proteomes" id="UP000183920"/>
    </source>
</evidence>
<organism evidence="6 7">
    <name type="scientific">Proteus penneri</name>
    <dbReference type="NCBI Taxonomy" id="102862"/>
    <lineage>
        <taxon>Bacteria</taxon>
        <taxon>Pseudomonadati</taxon>
        <taxon>Pseudomonadota</taxon>
        <taxon>Gammaproteobacteria</taxon>
        <taxon>Enterobacterales</taxon>
        <taxon>Morganellaceae</taxon>
        <taxon>Proteus</taxon>
    </lineage>
</organism>
<dbReference type="GO" id="GO:0003700">
    <property type="term" value="F:DNA-binding transcription factor activity"/>
    <property type="evidence" value="ECO:0007669"/>
    <property type="project" value="TreeGrafter"/>
</dbReference>
<dbReference type="GO" id="GO:0000976">
    <property type="term" value="F:transcription cis-regulatory region binding"/>
    <property type="evidence" value="ECO:0007669"/>
    <property type="project" value="TreeGrafter"/>
</dbReference>
<dbReference type="Pfam" id="PF13407">
    <property type="entry name" value="Peripla_BP_4"/>
    <property type="match status" value="1"/>
</dbReference>
<reference evidence="7" key="1">
    <citation type="submission" date="2015-06" db="EMBL/GenBank/DDBJ databases">
        <authorList>
            <person name="Urmite Genomes"/>
        </authorList>
    </citation>
    <scope>NUCLEOTIDE SEQUENCE [LARGE SCALE GENOMIC DNA]</scope>
    <source>
        <strain evidence="7">CSUR P1867</strain>
    </source>
</reference>
<dbReference type="GO" id="GO:0055085">
    <property type="term" value="P:transmembrane transport"/>
    <property type="evidence" value="ECO:0007669"/>
    <property type="project" value="UniProtKB-ARBA"/>
</dbReference>